<evidence type="ECO:0000313" key="2">
    <source>
        <dbReference type="Proteomes" id="UP000324595"/>
    </source>
</evidence>
<accession>A0A5D3YLW3</accession>
<keyword evidence="2" id="KW-1185">Reference proteome</keyword>
<reference evidence="1 2" key="1">
    <citation type="submission" date="2019-07" db="EMBL/GenBank/DDBJ databases">
        <title>Genomic Encyclopedia of Archaeal and Bacterial Type Strains, Phase II (KMG-II): from individual species to whole genera.</title>
        <authorList>
            <person name="Goeker M."/>
        </authorList>
    </citation>
    <scope>NUCLEOTIDE SEQUENCE [LARGE SCALE GENOMIC DNA]</scope>
    <source>
        <strain evidence="1 2">DSM 21935</strain>
    </source>
</reference>
<gene>
    <name evidence="1" type="ORF">LX73_0171</name>
</gene>
<name>A0A5D3YLW3_9BACT</name>
<proteinExistence type="predicted"/>
<organism evidence="1 2">
    <name type="scientific">Fodinibius salinus</name>
    <dbReference type="NCBI Taxonomy" id="860790"/>
    <lineage>
        <taxon>Bacteria</taxon>
        <taxon>Pseudomonadati</taxon>
        <taxon>Balneolota</taxon>
        <taxon>Balneolia</taxon>
        <taxon>Balneolales</taxon>
        <taxon>Balneolaceae</taxon>
        <taxon>Fodinibius</taxon>
    </lineage>
</organism>
<dbReference type="AlphaFoldDB" id="A0A5D3YLW3"/>
<dbReference type="Proteomes" id="UP000324595">
    <property type="component" value="Unassembled WGS sequence"/>
</dbReference>
<comment type="caution">
    <text evidence="1">The sequence shown here is derived from an EMBL/GenBank/DDBJ whole genome shotgun (WGS) entry which is preliminary data.</text>
</comment>
<dbReference type="EMBL" id="VNHY01000001">
    <property type="protein sequence ID" value="TYP94880.1"/>
    <property type="molecule type" value="Genomic_DNA"/>
</dbReference>
<sequence length="69" mass="7908">MSIGNYKQACALLQQQTCKMFGGPIMEDSKDSEHEPGKKLIFRAYYVHPETGEKIYPKNGNVFPIWVDE</sequence>
<evidence type="ECO:0000313" key="1">
    <source>
        <dbReference type="EMBL" id="TYP94880.1"/>
    </source>
</evidence>
<protein>
    <submittedName>
        <fullName evidence="1">Uncharacterized protein</fullName>
    </submittedName>
</protein>